<accession>A0A9D4LPT3</accession>
<proteinExistence type="predicted"/>
<evidence type="ECO:0000313" key="2">
    <source>
        <dbReference type="Proteomes" id="UP000828390"/>
    </source>
</evidence>
<dbReference type="AlphaFoldDB" id="A0A9D4LPT3"/>
<comment type="caution">
    <text evidence="1">The sequence shown here is derived from an EMBL/GenBank/DDBJ whole genome shotgun (WGS) entry which is preliminary data.</text>
</comment>
<dbReference type="EMBL" id="JAIWYP010000002">
    <property type="protein sequence ID" value="KAH3861831.1"/>
    <property type="molecule type" value="Genomic_DNA"/>
</dbReference>
<sequence length="75" mass="8730">MKHVLTTLNILSKHFQRRDLTVADFAFQLKAVVSALRSMKTVPGPFRQTFITCLPENYAYGFQHGVEERQNQIKY</sequence>
<name>A0A9D4LPT3_DREPO</name>
<organism evidence="1 2">
    <name type="scientific">Dreissena polymorpha</name>
    <name type="common">Zebra mussel</name>
    <name type="synonym">Mytilus polymorpha</name>
    <dbReference type="NCBI Taxonomy" id="45954"/>
    <lineage>
        <taxon>Eukaryota</taxon>
        <taxon>Metazoa</taxon>
        <taxon>Spiralia</taxon>
        <taxon>Lophotrochozoa</taxon>
        <taxon>Mollusca</taxon>
        <taxon>Bivalvia</taxon>
        <taxon>Autobranchia</taxon>
        <taxon>Heteroconchia</taxon>
        <taxon>Euheterodonta</taxon>
        <taxon>Imparidentia</taxon>
        <taxon>Neoheterodontei</taxon>
        <taxon>Myida</taxon>
        <taxon>Dreissenoidea</taxon>
        <taxon>Dreissenidae</taxon>
        <taxon>Dreissena</taxon>
    </lineage>
</organism>
<reference evidence="1" key="1">
    <citation type="journal article" date="2019" name="bioRxiv">
        <title>The Genome of the Zebra Mussel, Dreissena polymorpha: A Resource for Invasive Species Research.</title>
        <authorList>
            <person name="McCartney M.A."/>
            <person name="Auch B."/>
            <person name="Kono T."/>
            <person name="Mallez S."/>
            <person name="Zhang Y."/>
            <person name="Obille A."/>
            <person name="Becker A."/>
            <person name="Abrahante J.E."/>
            <person name="Garbe J."/>
            <person name="Badalamenti J.P."/>
            <person name="Herman A."/>
            <person name="Mangelson H."/>
            <person name="Liachko I."/>
            <person name="Sullivan S."/>
            <person name="Sone E.D."/>
            <person name="Koren S."/>
            <person name="Silverstein K.A.T."/>
            <person name="Beckman K.B."/>
            <person name="Gohl D.M."/>
        </authorList>
    </citation>
    <scope>NUCLEOTIDE SEQUENCE</scope>
    <source>
        <strain evidence="1">Duluth1</strain>
        <tissue evidence="1">Whole animal</tissue>
    </source>
</reference>
<reference evidence="1" key="2">
    <citation type="submission" date="2020-11" db="EMBL/GenBank/DDBJ databases">
        <authorList>
            <person name="McCartney M.A."/>
            <person name="Auch B."/>
            <person name="Kono T."/>
            <person name="Mallez S."/>
            <person name="Becker A."/>
            <person name="Gohl D.M."/>
            <person name="Silverstein K.A.T."/>
            <person name="Koren S."/>
            <person name="Bechman K.B."/>
            <person name="Herman A."/>
            <person name="Abrahante J.E."/>
            <person name="Garbe J."/>
        </authorList>
    </citation>
    <scope>NUCLEOTIDE SEQUENCE</scope>
    <source>
        <strain evidence="1">Duluth1</strain>
        <tissue evidence="1">Whole animal</tissue>
    </source>
</reference>
<gene>
    <name evidence="1" type="ORF">DPMN_024782</name>
</gene>
<dbReference type="Proteomes" id="UP000828390">
    <property type="component" value="Unassembled WGS sequence"/>
</dbReference>
<evidence type="ECO:0000313" key="1">
    <source>
        <dbReference type="EMBL" id="KAH3861831.1"/>
    </source>
</evidence>
<protein>
    <submittedName>
        <fullName evidence="1">Uncharacterized protein</fullName>
    </submittedName>
</protein>
<keyword evidence="2" id="KW-1185">Reference proteome</keyword>